<reference evidence="2 3" key="1">
    <citation type="submission" date="2012-02" db="EMBL/GenBank/DDBJ databases">
        <title>Complete sequence of chromosome of Singulisphaera acidiphila DSM 18658.</title>
        <authorList>
            <consortium name="US DOE Joint Genome Institute (JGI-PGF)"/>
            <person name="Lucas S."/>
            <person name="Copeland A."/>
            <person name="Lapidus A."/>
            <person name="Glavina del Rio T."/>
            <person name="Dalin E."/>
            <person name="Tice H."/>
            <person name="Bruce D."/>
            <person name="Goodwin L."/>
            <person name="Pitluck S."/>
            <person name="Peters L."/>
            <person name="Ovchinnikova G."/>
            <person name="Chertkov O."/>
            <person name="Kyrpides N."/>
            <person name="Mavromatis K."/>
            <person name="Ivanova N."/>
            <person name="Brettin T."/>
            <person name="Detter J.C."/>
            <person name="Han C."/>
            <person name="Larimer F."/>
            <person name="Land M."/>
            <person name="Hauser L."/>
            <person name="Markowitz V."/>
            <person name="Cheng J.-F."/>
            <person name="Hugenholtz P."/>
            <person name="Woyke T."/>
            <person name="Wu D."/>
            <person name="Tindall B."/>
            <person name="Pomrenke H."/>
            <person name="Brambilla E."/>
            <person name="Klenk H.-P."/>
            <person name="Eisen J.A."/>
        </authorList>
    </citation>
    <scope>NUCLEOTIDE SEQUENCE [LARGE SCALE GENOMIC DNA]</scope>
    <source>
        <strain evidence="3">ATCC BAA-1392 / DSM 18658 / VKM B-2454 / MOB10</strain>
    </source>
</reference>
<dbReference type="InterPro" id="IPR045794">
    <property type="entry name" value="Trypco1"/>
</dbReference>
<name>L0D825_SINAD</name>
<dbReference type="EMBL" id="CP003364">
    <property type="protein sequence ID" value="AGA25367.1"/>
    <property type="molecule type" value="Genomic_DNA"/>
</dbReference>
<proteinExistence type="predicted"/>
<dbReference type="HOGENOM" id="CLU_2156665_0_0_0"/>
<dbReference type="NCBIfam" id="NF041216">
    <property type="entry name" value="CU044_2847_fam"/>
    <property type="match status" value="1"/>
</dbReference>
<dbReference type="Proteomes" id="UP000010798">
    <property type="component" value="Chromosome"/>
</dbReference>
<protein>
    <recommendedName>
        <fullName evidence="1">Trypsin-co-occurring domain-containing protein</fullName>
    </recommendedName>
</protein>
<dbReference type="OrthoDB" id="574243at2"/>
<gene>
    <name evidence="2" type="ordered locus">Sinac_0964</name>
</gene>
<keyword evidence="3" id="KW-1185">Reference proteome</keyword>
<dbReference type="RefSeq" id="WP_015244544.1">
    <property type="nucleotide sequence ID" value="NC_019892.1"/>
</dbReference>
<evidence type="ECO:0000313" key="3">
    <source>
        <dbReference type="Proteomes" id="UP000010798"/>
    </source>
</evidence>
<feature type="domain" description="Trypsin-co-occurring" evidence="1">
    <location>
        <begin position="8"/>
        <end position="104"/>
    </location>
</feature>
<sequence length="111" mass="11986">MAKLVEIKTESGETILMQISERDTEGVRPVSSLDEAYEKSAQTFESGLKQLEAVGRAFLSTLKPLAESLDSAELEIGLQATSTGRLFVVEAEVQASLKAKLVFKPKSGTPQ</sequence>
<dbReference type="Pfam" id="PF19493">
    <property type="entry name" value="Trypco1"/>
    <property type="match status" value="1"/>
</dbReference>
<evidence type="ECO:0000313" key="2">
    <source>
        <dbReference type="EMBL" id="AGA25367.1"/>
    </source>
</evidence>
<accession>L0D825</accession>
<evidence type="ECO:0000259" key="1">
    <source>
        <dbReference type="Pfam" id="PF19493"/>
    </source>
</evidence>
<dbReference type="KEGG" id="saci:Sinac_0964"/>
<organism evidence="2 3">
    <name type="scientific">Singulisphaera acidiphila (strain ATCC BAA-1392 / DSM 18658 / VKM B-2454 / MOB10)</name>
    <dbReference type="NCBI Taxonomy" id="886293"/>
    <lineage>
        <taxon>Bacteria</taxon>
        <taxon>Pseudomonadati</taxon>
        <taxon>Planctomycetota</taxon>
        <taxon>Planctomycetia</taxon>
        <taxon>Isosphaerales</taxon>
        <taxon>Isosphaeraceae</taxon>
        <taxon>Singulisphaera</taxon>
    </lineage>
</organism>
<dbReference type="AlphaFoldDB" id="L0D825"/>